<organism evidence="1 2">
    <name type="scientific">Devosia epidermidihirudinis</name>
    <dbReference type="NCBI Taxonomy" id="1293439"/>
    <lineage>
        <taxon>Bacteria</taxon>
        <taxon>Pseudomonadati</taxon>
        <taxon>Pseudomonadota</taxon>
        <taxon>Alphaproteobacteria</taxon>
        <taxon>Hyphomicrobiales</taxon>
        <taxon>Devosiaceae</taxon>
        <taxon>Devosia</taxon>
    </lineage>
</organism>
<dbReference type="Proteomes" id="UP000033411">
    <property type="component" value="Unassembled WGS sequence"/>
</dbReference>
<dbReference type="PATRIC" id="fig|1293439.3.peg.3022"/>
<dbReference type="RefSeq" id="WP_046140792.1">
    <property type="nucleotide sequence ID" value="NZ_LANJ01000044.1"/>
</dbReference>
<evidence type="ECO:0000313" key="2">
    <source>
        <dbReference type="Proteomes" id="UP000033411"/>
    </source>
</evidence>
<protein>
    <submittedName>
        <fullName evidence="1">Uncharacterized protein</fullName>
    </submittedName>
</protein>
<keyword evidence="2" id="KW-1185">Reference proteome</keyword>
<dbReference type="OrthoDB" id="7961366at2"/>
<evidence type="ECO:0000313" key="1">
    <source>
        <dbReference type="EMBL" id="KKC35848.1"/>
    </source>
</evidence>
<dbReference type="EMBL" id="LANJ01000044">
    <property type="protein sequence ID" value="KKC35848.1"/>
    <property type="molecule type" value="Genomic_DNA"/>
</dbReference>
<dbReference type="AlphaFoldDB" id="A0A0F5Q4J3"/>
<name>A0A0F5Q4J3_9HYPH</name>
<proteinExistence type="predicted"/>
<accession>A0A0F5Q4J3</accession>
<sequence>MSDFETERAGLPVLIGEARPRPSLKRSETTAAFISQLIIGRERTAGQRERRRGPSEGAIGAYARSARNSERRLPPGYRTTILA</sequence>
<reference evidence="1 2" key="1">
    <citation type="submission" date="2015-03" db="EMBL/GenBank/DDBJ databases">
        <authorList>
            <person name="Lepp D."/>
            <person name="Hassan Y.I."/>
            <person name="Li X.-Z."/>
            <person name="Zhou T."/>
        </authorList>
    </citation>
    <scope>NUCLEOTIDE SEQUENCE [LARGE SCALE GENOMIC DNA]</scope>
    <source>
        <strain evidence="1 2">E84</strain>
    </source>
</reference>
<comment type="caution">
    <text evidence="1">The sequence shown here is derived from an EMBL/GenBank/DDBJ whole genome shotgun (WGS) entry which is preliminary data.</text>
</comment>
<gene>
    <name evidence="1" type="ORF">WH87_14835</name>
</gene>